<evidence type="ECO:0000313" key="2">
    <source>
        <dbReference type="Proteomes" id="UP000198901"/>
    </source>
</evidence>
<evidence type="ECO:0000313" key="1">
    <source>
        <dbReference type="EMBL" id="SDL58764.1"/>
    </source>
</evidence>
<dbReference type="Proteomes" id="UP000198901">
    <property type="component" value="Unassembled WGS sequence"/>
</dbReference>
<dbReference type="STRING" id="563176.SAMN04488090_1332"/>
<dbReference type="AlphaFoldDB" id="A0A1G9LA62"/>
<reference evidence="1 2" key="1">
    <citation type="submission" date="2016-10" db="EMBL/GenBank/DDBJ databases">
        <authorList>
            <person name="de Groot N.N."/>
        </authorList>
    </citation>
    <scope>NUCLEOTIDE SEQUENCE [LARGE SCALE GENOMIC DNA]</scope>
    <source>
        <strain evidence="1 2">DSM 21668</strain>
    </source>
</reference>
<dbReference type="RefSeq" id="WP_093199345.1">
    <property type="nucleotide sequence ID" value="NZ_FNGS01000002.1"/>
</dbReference>
<dbReference type="Pfam" id="PF11751">
    <property type="entry name" value="PorP_SprF"/>
    <property type="match status" value="1"/>
</dbReference>
<gene>
    <name evidence="1" type="ORF">SAMN04488090_1332</name>
</gene>
<organism evidence="1 2">
    <name type="scientific">Siphonobacter aquaeclarae</name>
    <dbReference type="NCBI Taxonomy" id="563176"/>
    <lineage>
        <taxon>Bacteria</taxon>
        <taxon>Pseudomonadati</taxon>
        <taxon>Bacteroidota</taxon>
        <taxon>Cytophagia</taxon>
        <taxon>Cytophagales</taxon>
        <taxon>Cytophagaceae</taxon>
        <taxon>Siphonobacter</taxon>
    </lineage>
</organism>
<dbReference type="InterPro" id="IPR019861">
    <property type="entry name" value="PorP/SprF_Bacteroidetes"/>
</dbReference>
<keyword evidence="2" id="KW-1185">Reference proteome</keyword>
<accession>A0A1G9LA62</accession>
<name>A0A1G9LA62_9BACT</name>
<dbReference type="NCBIfam" id="TIGR03519">
    <property type="entry name" value="T9SS_PorP_fam"/>
    <property type="match status" value="1"/>
</dbReference>
<proteinExistence type="predicted"/>
<dbReference type="OrthoDB" id="1114455at2"/>
<sequence length="296" mass="32989">MRNFTFFILFLVLPGWASAQWESVYSSYPFNPIAINPANTGSRDVTSMTLMTRRRSVLFRNTYSSPLFTIDSPVGEKWALGFQAFKDNYSVAGVGFYGSAAYRHRFSETVVLAVGAQIGVTQVLPPNTIYGNNVFPFSAGLGIQYRSSRYSVGLSAQNLVGGTDYYENVRPVFLTGAYLFDLSEDVKLKAAAQARGQQVASSFRTHLDLNATLWYRQLGVGFWYQNTLKTLGGRDGMLATVELQLGDKFRVGGSYDFNAKTEASTGLNSSESTLWQLFLRFEFDRGTGKVGQMRYF</sequence>
<protein>
    <submittedName>
        <fullName evidence="1">Type IX secretion system membrane protein, PorP/SprF family</fullName>
    </submittedName>
</protein>
<dbReference type="EMBL" id="FNGS01000002">
    <property type="protein sequence ID" value="SDL58764.1"/>
    <property type="molecule type" value="Genomic_DNA"/>
</dbReference>